<evidence type="ECO:0000256" key="1">
    <source>
        <dbReference type="SAM" id="MobiDB-lite"/>
    </source>
</evidence>
<gene>
    <name evidence="2" type="ORF">B0H15DRAFT_1026179</name>
</gene>
<dbReference type="EMBL" id="JARJCN010000073">
    <property type="protein sequence ID" value="KAJ7077394.1"/>
    <property type="molecule type" value="Genomic_DNA"/>
</dbReference>
<name>A0AAD6TX63_9AGAR</name>
<dbReference type="Proteomes" id="UP001222325">
    <property type="component" value="Unassembled WGS sequence"/>
</dbReference>
<feature type="compositionally biased region" description="Basic and acidic residues" evidence="1">
    <location>
        <begin position="215"/>
        <end position="241"/>
    </location>
</feature>
<protein>
    <submittedName>
        <fullName evidence="2">Uncharacterized protein</fullName>
    </submittedName>
</protein>
<evidence type="ECO:0000313" key="3">
    <source>
        <dbReference type="Proteomes" id="UP001222325"/>
    </source>
</evidence>
<dbReference type="AlphaFoldDB" id="A0AAD6TX63"/>
<sequence length="330" mass="37139">MAISAAHIIAYMTSPPKANVPGISFQVRNRVEWMWGLGHTHLDDHLSEFTADPLHVFADDSLLVIPSKIMIQDVHSHAFGTKLGIRRPDIRKVYNGRTSFDYLVIPIDSKNPLPGRIVVSQVPPHIAVGTTYGKIRQQWGHLTGATYNAVRTSLVERSNIALDTTFSLYDLIAMQEVYRTWTLSSYVPPSFLSEDSDETMIEIPDTKAAVPVSRGKTDRDVGSSASCEHEPRRRLLPHELEQDINDQPSTYCDEDEDDHEESAEGDSEEDRKWLEGITSWAEGSTAACNEGMFFNDDQIQEDPRETPRVATSVDLDKPDYLLRRTNRTAL</sequence>
<feature type="region of interest" description="Disordered" evidence="1">
    <location>
        <begin position="292"/>
        <end position="313"/>
    </location>
</feature>
<accession>A0AAD6TX63</accession>
<keyword evidence="3" id="KW-1185">Reference proteome</keyword>
<feature type="compositionally biased region" description="Acidic residues" evidence="1">
    <location>
        <begin position="252"/>
        <end position="268"/>
    </location>
</feature>
<reference evidence="2" key="1">
    <citation type="submission" date="2023-03" db="EMBL/GenBank/DDBJ databases">
        <title>Massive genome expansion in bonnet fungi (Mycena s.s.) driven by repeated elements and novel gene families across ecological guilds.</title>
        <authorList>
            <consortium name="Lawrence Berkeley National Laboratory"/>
            <person name="Harder C.B."/>
            <person name="Miyauchi S."/>
            <person name="Viragh M."/>
            <person name="Kuo A."/>
            <person name="Thoen E."/>
            <person name="Andreopoulos B."/>
            <person name="Lu D."/>
            <person name="Skrede I."/>
            <person name="Drula E."/>
            <person name="Henrissat B."/>
            <person name="Morin E."/>
            <person name="Kohler A."/>
            <person name="Barry K."/>
            <person name="LaButti K."/>
            <person name="Morin E."/>
            <person name="Salamov A."/>
            <person name="Lipzen A."/>
            <person name="Mereny Z."/>
            <person name="Hegedus B."/>
            <person name="Baldrian P."/>
            <person name="Stursova M."/>
            <person name="Weitz H."/>
            <person name="Taylor A."/>
            <person name="Grigoriev I.V."/>
            <person name="Nagy L.G."/>
            <person name="Martin F."/>
            <person name="Kauserud H."/>
        </authorList>
    </citation>
    <scope>NUCLEOTIDE SEQUENCE</scope>
    <source>
        <strain evidence="2">CBHHK173m</strain>
    </source>
</reference>
<comment type="caution">
    <text evidence="2">The sequence shown here is derived from an EMBL/GenBank/DDBJ whole genome shotgun (WGS) entry which is preliminary data.</text>
</comment>
<proteinExistence type="predicted"/>
<organism evidence="2 3">
    <name type="scientific">Mycena belliarum</name>
    <dbReference type="NCBI Taxonomy" id="1033014"/>
    <lineage>
        <taxon>Eukaryota</taxon>
        <taxon>Fungi</taxon>
        <taxon>Dikarya</taxon>
        <taxon>Basidiomycota</taxon>
        <taxon>Agaricomycotina</taxon>
        <taxon>Agaricomycetes</taxon>
        <taxon>Agaricomycetidae</taxon>
        <taxon>Agaricales</taxon>
        <taxon>Marasmiineae</taxon>
        <taxon>Mycenaceae</taxon>
        <taxon>Mycena</taxon>
    </lineage>
</organism>
<evidence type="ECO:0000313" key="2">
    <source>
        <dbReference type="EMBL" id="KAJ7077394.1"/>
    </source>
</evidence>
<feature type="region of interest" description="Disordered" evidence="1">
    <location>
        <begin position="207"/>
        <end position="271"/>
    </location>
</feature>